<organism evidence="1">
    <name type="scientific">marine sediment metagenome</name>
    <dbReference type="NCBI Taxonomy" id="412755"/>
    <lineage>
        <taxon>unclassified sequences</taxon>
        <taxon>metagenomes</taxon>
        <taxon>ecological metagenomes</taxon>
    </lineage>
</organism>
<sequence>VLLDKCDYLGVKKLTSVKVTEIGKDYVSYIDASDTEQQINNVDYVYYATGVKSNDSLYKEIKALKIPVEKLGDAKKPQTVLEAISRGYSLGNRI</sequence>
<gene>
    <name evidence="1" type="ORF">S01H1_43097</name>
</gene>
<reference evidence="1" key="1">
    <citation type="journal article" date="2014" name="Front. Microbiol.">
        <title>High frequency of phylogenetically diverse reductive dehalogenase-homologous genes in deep subseafloor sedimentary metagenomes.</title>
        <authorList>
            <person name="Kawai M."/>
            <person name="Futagami T."/>
            <person name="Toyoda A."/>
            <person name="Takaki Y."/>
            <person name="Nishi S."/>
            <person name="Hori S."/>
            <person name="Arai W."/>
            <person name="Tsubouchi T."/>
            <person name="Morono Y."/>
            <person name="Uchiyama I."/>
            <person name="Ito T."/>
            <person name="Fujiyama A."/>
            <person name="Inagaki F."/>
            <person name="Takami H."/>
        </authorList>
    </citation>
    <scope>NUCLEOTIDE SEQUENCE</scope>
    <source>
        <strain evidence="1">Expedition CK06-06</strain>
    </source>
</reference>
<dbReference type="EMBL" id="BARS01027434">
    <property type="protein sequence ID" value="GAG11853.1"/>
    <property type="molecule type" value="Genomic_DNA"/>
</dbReference>
<feature type="non-terminal residue" evidence="1">
    <location>
        <position position="1"/>
    </location>
</feature>
<proteinExistence type="predicted"/>
<protein>
    <recommendedName>
        <fullName evidence="2">FAD/NAD(P)-binding domain-containing protein</fullName>
    </recommendedName>
</protein>
<dbReference type="Gene3D" id="3.50.50.60">
    <property type="entry name" value="FAD/NAD(P)-binding domain"/>
    <property type="match status" value="1"/>
</dbReference>
<dbReference type="AlphaFoldDB" id="X0VHA1"/>
<accession>X0VHA1</accession>
<evidence type="ECO:0008006" key="2">
    <source>
        <dbReference type="Google" id="ProtNLM"/>
    </source>
</evidence>
<dbReference type="Gene3D" id="3.40.50.720">
    <property type="entry name" value="NAD(P)-binding Rossmann-like Domain"/>
    <property type="match status" value="1"/>
</dbReference>
<evidence type="ECO:0000313" key="1">
    <source>
        <dbReference type="EMBL" id="GAG11853.1"/>
    </source>
</evidence>
<dbReference type="SUPFAM" id="SSF51905">
    <property type="entry name" value="FAD/NAD(P)-binding domain"/>
    <property type="match status" value="1"/>
</dbReference>
<comment type="caution">
    <text evidence="1">The sequence shown here is derived from an EMBL/GenBank/DDBJ whole genome shotgun (WGS) entry which is preliminary data.</text>
</comment>
<name>X0VHA1_9ZZZZ</name>
<dbReference type="InterPro" id="IPR036188">
    <property type="entry name" value="FAD/NAD-bd_sf"/>
</dbReference>